<dbReference type="Gene3D" id="3.40.50.450">
    <property type="match status" value="1"/>
</dbReference>
<feature type="domain" description="Smf/DprA SLOG" evidence="2">
    <location>
        <begin position="76"/>
        <end position="284"/>
    </location>
</feature>
<gene>
    <name evidence="3" type="ORF">IV64_GL000686</name>
</gene>
<dbReference type="PATRIC" id="fig|942150.3.peg.703"/>
<dbReference type="NCBIfam" id="TIGR00732">
    <property type="entry name" value="dprA"/>
    <property type="match status" value="1"/>
</dbReference>
<evidence type="ECO:0000256" key="1">
    <source>
        <dbReference type="ARBA" id="ARBA00006525"/>
    </source>
</evidence>
<dbReference type="Pfam" id="PF02481">
    <property type="entry name" value="DNA_processg_A"/>
    <property type="match status" value="1"/>
</dbReference>
<name>A0A0R2M9K0_9LACO</name>
<dbReference type="PANTHER" id="PTHR43022:SF1">
    <property type="entry name" value="PROTEIN SMF"/>
    <property type="match status" value="1"/>
</dbReference>
<comment type="similarity">
    <text evidence="1">Belongs to the DprA/Smf family.</text>
</comment>
<accession>A0A0R2M9K0</accession>
<dbReference type="InterPro" id="IPR003488">
    <property type="entry name" value="DprA"/>
</dbReference>
<sequence length="288" mass="31121">MQLRSLLIRLTLVHGLGYQAMTRILKHCVHEHVVITDAGLLGAVAHLSEHQMTIFMSDWMSESFARRVEKHGVLDTLTIVDADYPLELLASFKPPLVLFLKGHRELLAGRKLAVVGARRATPYAARCVTQLLTPLVTEQLTVVSGLAAGTDGCAHQTALDCGLPTIAVIGTGLDQAYPRVNRQLQGRVSKVGLLISEYPLGAKPARYHFPERNRIIAGLCQTLVVIEAREHSGSLITANLALQNGRNVLAVPGPIDAPLSVGCNQLIAAGAKPVLNSQHIVEEFLPII</sequence>
<evidence type="ECO:0000313" key="4">
    <source>
        <dbReference type="Proteomes" id="UP000051783"/>
    </source>
</evidence>
<dbReference type="SUPFAM" id="SSF102405">
    <property type="entry name" value="MCP/YpsA-like"/>
    <property type="match status" value="1"/>
</dbReference>
<dbReference type="PANTHER" id="PTHR43022">
    <property type="entry name" value="PROTEIN SMF"/>
    <property type="match status" value="1"/>
</dbReference>
<evidence type="ECO:0000259" key="2">
    <source>
        <dbReference type="Pfam" id="PF02481"/>
    </source>
</evidence>
<dbReference type="AlphaFoldDB" id="A0A0R2M9K0"/>
<dbReference type="RefSeq" id="WP_057707180.1">
    <property type="nucleotide sequence ID" value="NZ_JQCL01000080.1"/>
</dbReference>
<reference evidence="3 4" key="1">
    <citation type="journal article" date="2015" name="Genome Announc.">
        <title>Expanding the biotechnology potential of lactobacilli through comparative genomics of 213 strains and associated genera.</title>
        <authorList>
            <person name="Sun Z."/>
            <person name="Harris H.M."/>
            <person name="McCann A."/>
            <person name="Guo C."/>
            <person name="Argimon S."/>
            <person name="Zhang W."/>
            <person name="Yang X."/>
            <person name="Jeffery I.B."/>
            <person name="Cooney J.C."/>
            <person name="Kagawa T.F."/>
            <person name="Liu W."/>
            <person name="Song Y."/>
            <person name="Salvetti E."/>
            <person name="Wrobel A."/>
            <person name="Rasinkangas P."/>
            <person name="Parkhill J."/>
            <person name="Rea M.C."/>
            <person name="O'Sullivan O."/>
            <person name="Ritari J."/>
            <person name="Douillard F.P."/>
            <person name="Paul Ross R."/>
            <person name="Yang R."/>
            <person name="Briner A.E."/>
            <person name="Felis G.E."/>
            <person name="de Vos W.M."/>
            <person name="Barrangou R."/>
            <person name="Klaenhammer T.R."/>
            <person name="Caufield P.W."/>
            <person name="Cui Y."/>
            <person name="Zhang H."/>
            <person name="O'Toole P.W."/>
        </authorList>
    </citation>
    <scope>NUCLEOTIDE SEQUENCE [LARGE SCALE GENOMIC DNA]</scope>
    <source>
        <strain evidence="3 4">LMG 26013</strain>
    </source>
</reference>
<protein>
    <submittedName>
        <fullName evidence="3">DNA protecting protein DprA</fullName>
    </submittedName>
</protein>
<dbReference type="EMBL" id="JQCL01000080">
    <property type="protein sequence ID" value="KRO08594.1"/>
    <property type="molecule type" value="Genomic_DNA"/>
</dbReference>
<dbReference type="Proteomes" id="UP000051783">
    <property type="component" value="Unassembled WGS sequence"/>
</dbReference>
<evidence type="ECO:0000313" key="3">
    <source>
        <dbReference type="EMBL" id="KRO08594.1"/>
    </source>
</evidence>
<dbReference type="STRING" id="942150.IV64_GL000686"/>
<dbReference type="InterPro" id="IPR057666">
    <property type="entry name" value="DrpA_SLOG"/>
</dbReference>
<dbReference type="OrthoDB" id="9785707at2"/>
<organism evidence="3 4">
    <name type="scientific">Lactiplantibacillus xiangfangensis</name>
    <dbReference type="NCBI Taxonomy" id="942150"/>
    <lineage>
        <taxon>Bacteria</taxon>
        <taxon>Bacillati</taxon>
        <taxon>Bacillota</taxon>
        <taxon>Bacilli</taxon>
        <taxon>Lactobacillales</taxon>
        <taxon>Lactobacillaceae</taxon>
        <taxon>Lactiplantibacillus</taxon>
    </lineage>
</organism>
<dbReference type="GO" id="GO:0009294">
    <property type="term" value="P:DNA-mediated transformation"/>
    <property type="evidence" value="ECO:0007669"/>
    <property type="project" value="InterPro"/>
</dbReference>
<keyword evidence="4" id="KW-1185">Reference proteome</keyword>
<proteinExistence type="inferred from homology"/>
<comment type="caution">
    <text evidence="3">The sequence shown here is derived from an EMBL/GenBank/DDBJ whole genome shotgun (WGS) entry which is preliminary data.</text>
</comment>